<reference evidence="2" key="1">
    <citation type="journal article" date="2022" name="Mol. Ecol. Resour.">
        <title>The genomes of chicory, endive, great burdock and yacon provide insights into Asteraceae palaeo-polyploidization history and plant inulin production.</title>
        <authorList>
            <person name="Fan W."/>
            <person name="Wang S."/>
            <person name="Wang H."/>
            <person name="Wang A."/>
            <person name="Jiang F."/>
            <person name="Liu H."/>
            <person name="Zhao H."/>
            <person name="Xu D."/>
            <person name="Zhang Y."/>
        </authorList>
    </citation>
    <scope>NUCLEOTIDE SEQUENCE [LARGE SCALE GENOMIC DNA]</scope>
    <source>
        <strain evidence="2">cv. Niubang</strain>
    </source>
</reference>
<evidence type="ECO:0000313" key="2">
    <source>
        <dbReference type="Proteomes" id="UP001055879"/>
    </source>
</evidence>
<organism evidence="1 2">
    <name type="scientific">Arctium lappa</name>
    <name type="common">Greater burdock</name>
    <name type="synonym">Lappa major</name>
    <dbReference type="NCBI Taxonomy" id="4217"/>
    <lineage>
        <taxon>Eukaryota</taxon>
        <taxon>Viridiplantae</taxon>
        <taxon>Streptophyta</taxon>
        <taxon>Embryophyta</taxon>
        <taxon>Tracheophyta</taxon>
        <taxon>Spermatophyta</taxon>
        <taxon>Magnoliopsida</taxon>
        <taxon>eudicotyledons</taxon>
        <taxon>Gunneridae</taxon>
        <taxon>Pentapetalae</taxon>
        <taxon>asterids</taxon>
        <taxon>campanulids</taxon>
        <taxon>Asterales</taxon>
        <taxon>Asteraceae</taxon>
        <taxon>Carduoideae</taxon>
        <taxon>Cardueae</taxon>
        <taxon>Arctiinae</taxon>
        <taxon>Arctium</taxon>
    </lineage>
</organism>
<dbReference type="Proteomes" id="UP001055879">
    <property type="component" value="Linkage Group LG05"/>
</dbReference>
<proteinExistence type="predicted"/>
<gene>
    <name evidence="1" type="ORF">L6452_17860</name>
</gene>
<comment type="caution">
    <text evidence="1">The sequence shown here is derived from an EMBL/GenBank/DDBJ whole genome shotgun (WGS) entry which is preliminary data.</text>
</comment>
<keyword evidence="2" id="KW-1185">Reference proteome</keyword>
<reference evidence="1 2" key="2">
    <citation type="journal article" date="2022" name="Mol. Ecol. Resour.">
        <title>The genomes of chicory, endive, great burdock and yacon provide insights into Asteraceae paleo-polyploidization history and plant inulin production.</title>
        <authorList>
            <person name="Fan W."/>
            <person name="Wang S."/>
            <person name="Wang H."/>
            <person name="Wang A."/>
            <person name="Jiang F."/>
            <person name="Liu H."/>
            <person name="Zhao H."/>
            <person name="Xu D."/>
            <person name="Zhang Y."/>
        </authorList>
    </citation>
    <scope>NUCLEOTIDE SEQUENCE [LARGE SCALE GENOMIC DNA]</scope>
    <source>
        <strain evidence="2">cv. Niubang</strain>
    </source>
</reference>
<name>A0ACB9C4U5_ARCLA</name>
<accession>A0ACB9C4U5</accession>
<protein>
    <submittedName>
        <fullName evidence="1">Uncharacterized protein</fullName>
    </submittedName>
</protein>
<evidence type="ECO:0000313" key="1">
    <source>
        <dbReference type="EMBL" id="KAI3729207.1"/>
    </source>
</evidence>
<dbReference type="EMBL" id="CM042051">
    <property type="protein sequence ID" value="KAI3729207.1"/>
    <property type="molecule type" value="Genomic_DNA"/>
</dbReference>
<sequence>MHDLTMEDSSNDITPKKAKLPEDPDFTSEPIIDIGSSSRCTVGTTRANDQKAHNLNEPPQRKETMDGRKKDSETKTPVKDEAATISNKVEVEAKQPAVTVWNIGHLRKRETTELEDGGFGLLPIKVNYRVRRSLLKGECSQVPRSPPKDLGKQAYIGYLDLLMKQLSDDKCAAEKWIDRASLSFPGDATFEKYKKDMQDLLRTRKWTASQSEGESTAQGQGMHKSMGIVVYEKEDTPDPYDACWESPTFIAEVDESLESEVKKSEERKSTSSSNFPNLGVDAPGFDLGISPEKPQSASAHIPPDPPALTPTLKPCSSHGSQDKGKKVTFSPVPMASYLDDTEEPIQSDGPIQPTIREHRRLIKLGDPLRSPYVQRCVDFNVTVEERRVHEWALGALRDTTSAFFPSANLGLDSTLWVMRTWLASFSNPWRLLLCMRTCVEELMHDLTMEDSSNDIAPKKGKAPEDKKSEEKTLKAYTRKHKRKTCNLVNALK</sequence>